<evidence type="ECO:0000313" key="3">
    <source>
        <dbReference type="Proteomes" id="UP001602119"/>
    </source>
</evidence>
<accession>A0ABW6VCN7</accession>
<dbReference type="EMBL" id="JBIAXI010000021">
    <property type="protein sequence ID" value="MFF4777110.1"/>
    <property type="molecule type" value="Genomic_DNA"/>
</dbReference>
<sequence>MTRSSEQRAEGSDREPVRGAESVRRSGPGSPQPEPDRPNSDSGSEGLDAGRDPEPGDAVSAAGQEQGREQDREQGREQDREQGQETAGQAVPPGRPERAVRASGPPLTPERARSAHDASQQAERAPEHHEIYPGGTIETALTPSGEPSMVASQLLWDGSIATSRLDQAIAEAIREHDEDADEEDGDTGPAPDRRARPDTDRP</sequence>
<reference evidence="2 3" key="1">
    <citation type="submission" date="2024-10" db="EMBL/GenBank/DDBJ databases">
        <title>The Natural Products Discovery Center: Release of the First 8490 Sequenced Strains for Exploring Actinobacteria Biosynthetic Diversity.</title>
        <authorList>
            <person name="Kalkreuter E."/>
            <person name="Kautsar S.A."/>
            <person name="Yang D."/>
            <person name="Bader C.D."/>
            <person name="Teijaro C.N."/>
            <person name="Fluegel L."/>
            <person name="Davis C.M."/>
            <person name="Simpson J.R."/>
            <person name="Lauterbach L."/>
            <person name="Steele A.D."/>
            <person name="Gui C."/>
            <person name="Meng S."/>
            <person name="Li G."/>
            <person name="Viehrig K."/>
            <person name="Ye F."/>
            <person name="Su P."/>
            <person name="Kiefer A.F."/>
            <person name="Nichols A."/>
            <person name="Cepeda A.J."/>
            <person name="Yan W."/>
            <person name="Fan B."/>
            <person name="Jiang Y."/>
            <person name="Adhikari A."/>
            <person name="Zheng C.-J."/>
            <person name="Schuster L."/>
            <person name="Cowan T.M."/>
            <person name="Smanski M.J."/>
            <person name="Chevrette M.G."/>
            <person name="De Carvalho L.P.S."/>
            <person name="Shen B."/>
        </authorList>
    </citation>
    <scope>NUCLEOTIDE SEQUENCE [LARGE SCALE GENOMIC DNA]</scope>
    <source>
        <strain evidence="2 3">NPDC001281</strain>
    </source>
</reference>
<dbReference type="Proteomes" id="UP001602119">
    <property type="component" value="Unassembled WGS sequence"/>
</dbReference>
<dbReference type="RefSeq" id="WP_387345529.1">
    <property type="nucleotide sequence ID" value="NZ_JBIAXI010000021.1"/>
</dbReference>
<feature type="compositionally biased region" description="Basic and acidic residues" evidence="1">
    <location>
        <begin position="66"/>
        <end position="83"/>
    </location>
</feature>
<protein>
    <recommendedName>
        <fullName evidence="4">DUF5709 domain-containing protein</fullName>
    </recommendedName>
</protein>
<evidence type="ECO:0000256" key="1">
    <source>
        <dbReference type="SAM" id="MobiDB-lite"/>
    </source>
</evidence>
<organism evidence="2 3">
    <name type="scientific">Microtetraspora fusca</name>
    <dbReference type="NCBI Taxonomy" id="1997"/>
    <lineage>
        <taxon>Bacteria</taxon>
        <taxon>Bacillati</taxon>
        <taxon>Actinomycetota</taxon>
        <taxon>Actinomycetes</taxon>
        <taxon>Streptosporangiales</taxon>
        <taxon>Streptosporangiaceae</taxon>
        <taxon>Microtetraspora</taxon>
    </lineage>
</organism>
<proteinExistence type="predicted"/>
<evidence type="ECO:0000313" key="2">
    <source>
        <dbReference type="EMBL" id="MFF4777110.1"/>
    </source>
</evidence>
<keyword evidence="3" id="KW-1185">Reference proteome</keyword>
<feature type="compositionally biased region" description="Basic and acidic residues" evidence="1">
    <location>
        <begin position="191"/>
        <end position="202"/>
    </location>
</feature>
<evidence type="ECO:0008006" key="4">
    <source>
        <dbReference type="Google" id="ProtNLM"/>
    </source>
</evidence>
<gene>
    <name evidence="2" type="ORF">ACFY05_30045</name>
</gene>
<feature type="compositionally biased region" description="Basic and acidic residues" evidence="1">
    <location>
        <begin position="1"/>
        <end position="24"/>
    </location>
</feature>
<feature type="region of interest" description="Disordered" evidence="1">
    <location>
        <begin position="171"/>
        <end position="202"/>
    </location>
</feature>
<name>A0ABW6VCN7_MICFU</name>
<feature type="region of interest" description="Disordered" evidence="1">
    <location>
        <begin position="1"/>
        <end position="145"/>
    </location>
</feature>
<comment type="caution">
    <text evidence="2">The sequence shown here is derived from an EMBL/GenBank/DDBJ whole genome shotgun (WGS) entry which is preliminary data.</text>
</comment>